<dbReference type="Proteomes" id="UP000008854">
    <property type="component" value="Unassembled WGS sequence"/>
</dbReference>
<feature type="transmembrane region" description="Helical" evidence="11">
    <location>
        <begin position="87"/>
        <end position="108"/>
    </location>
</feature>
<evidence type="ECO:0000256" key="10">
    <source>
        <dbReference type="SAM" id="MobiDB-lite"/>
    </source>
</evidence>
<evidence type="ECO:0000256" key="3">
    <source>
        <dbReference type="ARBA" id="ARBA00022692"/>
    </source>
</evidence>
<dbReference type="Pfam" id="PF00001">
    <property type="entry name" value="7tm_1"/>
    <property type="match status" value="2"/>
</dbReference>
<dbReference type="CDD" id="cd14967">
    <property type="entry name" value="7tmA_amine_R-like"/>
    <property type="match status" value="1"/>
</dbReference>
<keyword evidence="13" id="KW-1185">Reference proteome</keyword>
<evidence type="ECO:0000256" key="8">
    <source>
        <dbReference type="ARBA" id="ARBA00023170"/>
    </source>
</evidence>
<feature type="region of interest" description="Disordered" evidence="10">
    <location>
        <begin position="388"/>
        <end position="408"/>
    </location>
</feature>
<dbReference type="GO" id="GO:0001591">
    <property type="term" value="F:dopamine neurotransmitter receptor activity, coupled via Gi/Go"/>
    <property type="evidence" value="ECO:0007669"/>
    <property type="project" value="TreeGrafter"/>
</dbReference>
<keyword evidence="7" id="KW-1015">Disulfide bond</keyword>
<dbReference type="GO" id="GO:0005886">
    <property type="term" value="C:plasma membrane"/>
    <property type="evidence" value="ECO:0007669"/>
    <property type="project" value="UniProtKB-SubCell"/>
</dbReference>
<evidence type="ECO:0000256" key="7">
    <source>
        <dbReference type="ARBA" id="ARBA00023157"/>
    </source>
</evidence>
<reference evidence="13" key="1">
    <citation type="journal article" date="2012" name="PLoS Negl. Trop. Dis.">
        <title>A systematically improved high quality genome and transcriptome of the human blood fluke Schistosoma mansoni.</title>
        <authorList>
            <person name="Protasio A.V."/>
            <person name="Tsai I.J."/>
            <person name="Babbage A."/>
            <person name="Nichol S."/>
            <person name="Hunt M."/>
            <person name="Aslett M.A."/>
            <person name="De Silva N."/>
            <person name="Velarde G.S."/>
            <person name="Anderson T.J."/>
            <person name="Clark R.C."/>
            <person name="Davidson C."/>
            <person name="Dillon G.P."/>
            <person name="Holroyd N.E."/>
            <person name="LoVerde P.T."/>
            <person name="Lloyd C."/>
            <person name="McQuillan J."/>
            <person name="Oliveira G."/>
            <person name="Otto T.D."/>
            <person name="Parker-Manuel S.J."/>
            <person name="Quail M.A."/>
            <person name="Wilson R.A."/>
            <person name="Zerlotini A."/>
            <person name="Dunne D.W."/>
            <person name="Berriman M."/>
        </authorList>
    </citation>
    <scope>NUCLEOTIDE SEQUENCE [LARGE SCALE GENOMIC DNA]</scope>
    <source>
        <strain evidence="13">Puerto Rican</strain>
    </source>
</reference>
<proteinExistence type="predicted"/>
<feature type="region of interest" description="Disordered" evidence="10">
    <location>
        <begin position="472"/>
        <end position="491"/>
    </location>
</feature>
<feature type="transmembrane region" description="Helical" evidence="11">
    <location>
        <begin position="836"/>
        <end position="856"/>
    </location>
</feature>
<dbReference type="PRINTS" id="PR00237">
    <property type="entry name" value="GPCRRHODOPSN"/>
</dbReference>
<keyword evidence="6 11" id="KW-0472">Membrane</keyword>
<evidence type="ECO:0000256" key="4">
    <source>
        <dbReference type="ARBA" id="ARBA00022989"/>
    </source>
</evidence>
<keyword evidence="2" id="KW-1003">Cell membrane</keyword>
<protein>
    <submittedName>
        <fullName evidence="14">Putative 5-hydroxytryptamine receptor</fullName>
    </submittedName>
</protein>
<dbReference type="InParanoid" id="A0A3Q0KMD8"/>
<dbReference type="PANTHER" id="PTHR24248">
    <property type="entry name" value="ADRENERGIC RECEPTOR-RELATED G-PROTEIN COUPLED RECEPTOR"/>
    <property type="match status" value="1"/>
</dbReference>
<keyword evidence="9" id="KW-0807">Transducer</keyword>
<keyword evidence="4 11" id="KW-1133">Transmembrane helix</keyword>
<dbReference type="GO" id="GO:0045202">
    <property type="term" value="C:synapse"/>
    <property type="evidence" value="ECO:0007669"/>
    <property type="project" value="GOC"/>
</dbReference>
<evidence type="ECO:0000313" key="13">
    <source>
        <dbReference type="Proteomes" id="UP000008854"/>
    </source>
</evidence>
<feature type="compositionally biased region" description="Low complexity" evidence="10">
    <location>
        <begin position="388"/>
        <end position="407"/>
    </location>
</feature>
<sequence>MKISVTYPNWAFLILSIIFLFITLLTAIGNALVFAALFRFRKLRTTSNLLIGNLALSDLLLAITVLPISATTDATGIWLFGPVMCDIWLTIDVFYCTASVWSLVTIAFDRFTATTFPIWYRGNKNRRRVICYILFVWILSGLICLPGLLGWGSKQFDRTQSNASTISIPYSTPTIQHNLNGLKSNQSTFSSTNTHIYNPVLNHYECVLFTEAYYIVYSAMGSFIIPFIIMIILYAKIFFILQQRTRLIRQSRRIHNKSLLECMIIHEKPLNEQSIDKNLLTIPNTSTSLISSMTTTKPILTNIKIAVDAPSSNSIIHEKYMINNNNNHKTNGMIQHSFYSSMYGSPSESSTYSYSYYYCSTCTCSCTCCPCGHECHCFHLTTTTTTTPPLSTTTTTNNDKNTNTDSTAEWNSRHMHNLNDLIKIKNTTVVNKLNNKIDPRFVVNEMSSSDQIIQQKTSKFILNSIMNNNCSITSSTESQSSKSSSIAGSFTSSSLSRQSSFQINRQNIKLEKLPFQNKLKEKMMPMSKKFIGMNSLSSSSPLPPASLPQSFSPHHCHNYLSVDRQKLYPTSPLVGLDITNELDNLVNRKDNNNNNDNSNCNDVDEKVNNSEKPKHSNGTNHLDSEVNHVITKASNVDHDAVTSHMHSHQKTEDIIHSRDLYNSIPFITTTEPINIITSTCINTDNIDSIIMKNTGIIHTDKYKPNILKKFSLFHRTQKHHDQNNEKGTSIFHQSSDQLFPTDRLQTTSSIDLEHQQQPKGQQLEIISCDKQHEEDTKIVAMTNVSIISDITPPSMEQLQLPDRQQQYYVNRSKQSNQSDQVMERAEQRERRATKRMGLIIIIFALSWIPFTLMYLVRGLCGEQFCPDISDLRKFVTWLGYVNSTINPILYALFNVHFRQAFIYFLKCTHINSHERHHQQQQQDHEKSILMKLPPPPPPPLSQQQQ</sequence>
<keyword evidence="8" id="KW-0675">Receptor</keyword>
<accession>A0A3Q0KMD8</accession>
<feature type="transmembrane region" description="Helical" evidence="11">
    <location>
        <begin position="12"/>
        <end position="38"/>
    </location>
</feature>
<evidence type="ECO:0000256" key="2">
    <source>
        <dbReference type="ARBA" id="ARBA00022475"/>
    </source>
</evidence>
<name>A0A3Q0KMD8_SCHMA</name>
<dbReference type="STRING" id="6183.A0A3Q0KMD8"/>
<dbReference type="WBParaSite" id="Smp_134820.1">
    <property type="protein sequence ID" value="Smp_134820.1"/>
    <property type="gene ID" value="Smp_134820"/>
</dbReference>
<evidence type="ECO:0000256" key="11">
    <source>
        <dbReference type="SAM" id="Phobius"/>
    </source>
</evidence>
<feature type="compositionally biased region" description="Pro residues" evidence="10">
    <location>
        <begin position="932"/>
        <end position="945"/>
    </location>
</feature>
<keyword evidence="3 11" id="KW-0812">Transmembrane</keyword>
<feature type="compositionally biased region" description="Low complexity" evidence="10">
    <location>
        <begin position="592"/>
        <end position="601"/>
    </location>
</feature>
<dbReference type="Gene3D" id="1.20.1070.10">
    <property type="entry name" value="Rhodopsin 7-helix transmembrane proteins"/>
    <property type="match status" value="2"/>
</dbReference>
<dbReference type="SUPFAM" id="SSF81321">
    <property type="entry name" value="Family A G protein-coupled receptor-like"/>
    <property type="match status" value="2"/>
</dbReference>
<feature type="domain" description="G-protein coupled receptors family 1 profile" evidence="12">
    <location>
        <begin position="29"/>
        <end position="890"/>
    </location>
</feature>
<evidence type="ECO:0000256" key="9">
    <source>
        <dbReference type="ARBA" id="ARBA00023224"/>
    </source>
</evidence>
<dbReference type="PANTHER" id="PTHR24248:SF125">
    <property type="entry name" value="DOPAMINE D2-LIKE RECEPTOR"/>
    <property type="match status" value="1"/>
</dbReference>
<evidence type="ECO:0000259" key="12">
    <source>
        <dbReference type="PROSITE" id="PS50262"/>
    </source>
</evidence>
<dbReference type="InterPro" id="IPR000276">
    <property type="entry name" value="GPCR_Rhodpsn"/>
</dbReference>
<reference evidence="14" key="2">
    <citation type="submission" date="2018-12" db="UniProtKB">
        <authorList>
            <consortium name="WormBaseParasite"/>
        </authorList>
    </citation>
    <scope>IDENTIFICATION</scope>
    <source>
        <strain evidence="14">Puerto Rican</strain>
    </source>
</reference>
<organism evidence="13 14">
    <name type="scientific">Schistosoma mansoni</name>
    <name type="common">Blood fluke</name>
    <dbReference type="NCBI Taxonomy" id="6183"/>
    <lineage>
        <taxon>Eukaryota</taxon>
        <taxon>Metazoa</taxon>
        <taxon>Spiralia</taxon>
        <taxon>Lophotrochozoa</taxon>
        <taxon>Platyhelminthes</taxon>
        <taxon>Trematoda</taxon>
        <taxon>Digenea</taxon>
        <taxon>Strigeidida</taxon>
        <taxon>Schistosomatoidea</taxon>
        <taxon>Schistosomatidae</taxon>
        <taxon>Schistosoma</taxon>
    </lineage>
</organism>
<feature type="transmembrane region" description="Helical" evidence="11">
    <location>
        <begin position="214"/>
        <end position="241"/>
    </location>
</feature>
<keyword evidence="5" id="KW-0297">G-protein coupled receptor</keyword>
<feature type="compositionally biased region" description="Basic and acidic residues" evidence="10">
    <location>
        <begin position="603"/>
        <end position="614"/>
    </location>
</feature>
<dbReference type="PROSITE" id="PS50262">
    <property type="entry name" value="G_PROTEIN_RECEP_F1_2"/>
    <property type="match status" value="1"/>
</dbReference>
<feature type="transmembrane region" description="Helical" evidence="11">
    <location>
        <begin position="129"/>
        <end position="149"/>
    </location>
</feature>
<evidence type="ECO:0000256" key="5">
    <source>
        <dbReference type="ARBA" id="ARBA00023040"/>
    </source>
</evidence>
<feature type="transmembrane region" description="Helical" evidence="11">
    <location>
        <begin position="59"/>
        <end position="81"/>
    </location>
</feature>
<feature type="region of interest" description="Disordered" evidence="10">
    <location>
        <begin position="915"/>
        <end position="945"/>
    </location>
</feature>
<evidence type="ECO:0000256" key="6">
    <source>
        <dbReference type="ARBA" id="ARBA00023136"/>
    </source>
</evidence>
<evidence type="ECO:0000256" key="1">
    <source>
        <dbReference type="ARBA" id="ARBA00004651"/>
    </source>
</evidence>
<evidence type="ECO:0000313" key="14">
    <source>
        <dbReference type="WBParaSite" id="Smp_134820.1"/>
    </source>
</evidence>
<dbReference type="InterPro" id="IPR017452">
    <property type="entry name" value="GPCR_Rhodpsn_7TM"/>
</dbReference>
<comment type="subcellular location">
    <subcellularLocation>
        <location evidence="1">Cell membrane</location>
        <topology evidence="1">Multi-pass membrane protein</topology>
    </subcellularLocation>
</comment>
<dbReference type="AlphaFoldDB" id="A0A3Q0KMD8"/>
<feature type="region of interest" description="Disordered" evidence="10">
    <location>
        <begin position="587"/>
        <end position="622"/>
    </location>
</feature>
<dbReference type="GO" id="GO:0004930">
    <property type="term" value="F:G protein-coupled receptor activity"/>
    <property type="evidence" value="ECO:0007669"/>
    <property type="project" value="UniProtKB-KW"/>
</dbReference>